<dbReference type="InterPro" id="IPR008598">
    <property type="entry name" value="Di19_Zn-bd"/>
</dbReference>
<dbReference type="Gene3D" id="3.30.160.60">
    <property type="entry name" value="Classic Zinc Finger"/>
    <property type="match status" value="5"/>
</dbReference>
<dbReference type="Pfam" id="PF05605">
    <property type="entry name" value="zf-Di19"/>
    <property type="match status" value="1"/>
</dbReference>
<feature type="domain" description="C2H2-type" evidence="7">
    <location>
        <begin position="340"/>
        <end position="368"/>
    </location>
</feature>
<feature type="domain" description="C2H2-type" evidence="7">
    <location>
        <begin position="369"/>
        <end position="397"/>
    </location>
</feature>
<evidence type="ECO:0000256" key="5">
    <source>
        <dbReference type="PROSITE-ProRule" id="PRU00042"/>
    </source>
</evidence>
<keyword evidence="3 5" id="KW-0863">Zinc-finger</keyword>
<evidence type="ECO:0000259" key="7">
    <source>
        <dbReference type="PROSITE" id="PS50157"/>
    </source>
</evidence>
<evidence type="ECO:0000256" key="2">
    <source>
        <dbReference type="ARBA" id="ARBA00022737"/>
    </source>
</evidence>
<dbReference type="SMART" id="SM00355">
    <property type="entry name" value="ZnF_C2H2"/>
    <property type="match status" value="11"/>
</dbReference>
<protein>
    <recommendedName>
        <fullName evidence="7">C2H2-type domain-containing protein</fullName>
    </recommendedName>
</protein>
<accession>A0ABQ7QND1</accession>
<dbReference type="PANTHER" id="PTHR24379">
    <property type="entry name" value="KRAB AND ZINC FINGER DOMAIN-CONTAINING"/>
    <property type="match status" value="1"/>
</dbReference>
<dbReference type="InterPro" id="IPR013087">
    <property type="entry name" value="Znf_C2H2_type"/>
</dbReference>
<feature type="domain" description="C2H2-type" evidence="7">
    <location>
        <begin position="307"/>
        <end position="337"/>
    </location>
</feature>
<feature type="domain" description="C2H2-type" evidence="7">
    <location>
        <begin position="430"/>
        <end position="453"/>
    </location>
</feature>
<keyword evidence="2" id="KW-0677">Repeat</keyword>
<keyword evidence="9" id="KW-1185">Reference proteome</keyword>
<feature type="region of interest" description="Disordered" evidence="6">
    <location>
        <begin position="173"/>
        <end position="214"/>
    </location>
</feature>
<keyword evidence="1" id="KW-0479">Metal-binding</keyword>
<feature type="domain" description="C2H2-type" evidence="7">
    <location>
        <begin position="251"/>
        <end position="278"/>
    </location>
</feature>
<proteinExistence type="predicted"/>
<comment type="caution">
    <text evidence="8">The sequence shown here is derived from an EMBL/GenBank/DDBJ whole genome shotgun (WGS) entry which is preliminary data.</text>
</comment>
<dbReference type="PROSITE" id="PS00028">
    <property type="entry name" value="ZINC_FINGER_C2H2_1"/>
    <property type="match status" value="6"/>
</dbReference>
<keyword evidence="4" id="KW-0862">Zinc</keyword>
<dbReference type="PANTHER" id="PTHR24379:SF127">
    <property type="entry name" value="BLOODY FINGERS-RELATED"/>
    <property type="match status" value="1"/>
</dbReference>
<evidence type="ECO:0000256" key="3">
    <source>
        <dbReference type="ARBA" id="ARBA00022771"/>
    </source>
</evidence>
<dbReference type="InterPro" id="IPR036236">
    <property type="entry name" value="Znf_C2H2_sf"/>
</dbReference>
<dbReference type="Proteomes" id="UP000823941">
    <property type="component" value="Chromosome 11"/>
</dbReference>
<evidence type="ECO:0000256" key="4">
    <source>
        <dbReference type="ARBA" id="ARBA00022833"/>
    </source>
</evidence>
<gene>
    <name evidence="8" type="ORF">JYU34_007909</name>
</gene>
<reference evidence="8 9" key="1">
    <citation type="submission" date="2021-06" db="EMBL/GenBank/DDBJ databases">
        <title>A haploid diamondback moth (Plutella xylostella L.) genome assembly resolves 31 chromosomes and identifies a diamide resistance mutation.</title>
        <authorList>
            <person name="Ward C.M."/>
            <person name="Perry K.D."/>
            <person name="Baker G."/>
            <person name="Powis K."/>
            <person name="Heckel D.G."/>
            <person name="Baxter S.W."/>
        </authorList>
    </citation>
    <scope>NUCLEOTIDE SEQUENCE [LARGE SCALE GENOMIC DNA]</scope>
    <source>
        <strain evidence="8 9">LV</strain>
        <tissue evidence="8">Single pupa</tissue>
    </source>
</reference>
<evidence type="ECO:0000256" key="6">
    <source>
        <dbReference type="SAM" id="MobiDB-lite"/>
    </source>
</evidence>
<sequence length="468" mass="54027">MDMDGAQILEVGELDGVDSSVDASLSMAHIVLRAPSLPTQLPLLTVSPLDHVKMETVITTQDEGSDLKCGYVTEQMTEEEMRACRETMKEKVQYVSAAYKCELCIIGFYSQQQVEAHFVQAHRAKPDLVPCKICYVYVEQKKLESHTQSHYTRYTCKLCGHVEYSIRLQTQHVRAHVSKDKPDRGALNVPETPRRKKKSRKIDPPPPKPGDLRKLLSKTTIEGYKCLECDMFFKSSRSRKNHVDRFHREGLQCDHCKKRFVNKTTLATHLKLHEGPLPREECPVCHKMVRSIQIKYHIQRHQNSTTYTCHDCNKIFSHLATYQAHLKYSRAHASEEIFKFPCPMCNKGYPSKEQMQDHFNYQHLGKTAHKCPVCDKPIASRANVEKHMMRVHGEKKQRPRTHVCQHCGKGFTDKKALTQHAVIHSGERPLSCDICQQSFKQKASLYTHRKRVHKVIPEKKVVEFMDKK</sequence>
<dbReference type="SUPFAM" id="SSF57667">
    <property type="entry name" value="beta-beta-alpha zinc fingers"/>
    <property type="match status" value="3"/>
</dbReference>
<dbReference type="EMBL" id="JAHIBW010000011">
    <property type="protein sequence ID" value="KAG7306546.1"/>
    <property type="molecule type" value="Genomic_DNA"/>
</dbReference>
<name>A0ABQ7QND1_PLUXY</name>
<evidence type="ECO:0000313" key="8">
    <source>
        <dbReference type="EMBL" id="KAG7306546.1"/>
    </source>
</evidence>
<feature type="domain" description="C2H2-type" evidence="7">
    <location>
        <begin position="402"/>
        <end position="429"/>
    </location>
</feature>
<evidence type="ECO:0000256" key="1">
    <source>
        <dbReference type="ARBA" id="ARBA00022723"/>
    </source>
</evidence>
<organism evidence="8 9">
    <name type="scientific">Plutella xylostella</name>
    <name type="common">Diamondback moth</name>
    <name type="synonym">Plutella maculipennis</name>
    <dbReference type="NCBI Taxonomy" id="51655"/>
    <lineage>
        <taxon>Eukaryota</taxon>
        <taxon>Metazoa</taxon>
        <taxon>Ecdysozoa</taxon>
        <taxon>Arthropoda</taxon>
        <taxon>Hexapoda</taxon>
        <taxon>Insecta</taxon>
        <taxon>Pterygota</taxon>
        <taxon>Neoptera</taxon>
        <taxon>Endopterygota</taxon>
        <taxon>Lepidoptera</taxon>
        <taxon>Glossata</taxon>
        <taxon>Ditrysia</taxon>
        <taxon>Yponomeutoidea</taxon>
        <taxon>Plutellidae</taxon>
        <taxon>Plutella</taxon>
    </lineage>
</organism>
<dbReference type="Pfam" id="PF00096">
    <property type="entry name" value="zf-C2H2"/>
    <property type="match status" value="4"/>
</dbReference>
<dbReference type="PROSITE" id="PS50157">
    <property type="entry name" value="ZINC_FINGER_C2H2_2"/>
    <property type="match status" value="6"/>
</dbReference>
<evidence type="ECO:0000313" key="9">
    <source>
        <dbReference type="Proteomes" id="UP000823941"/>
    </source>
</evidence>